<keyword evidence="4 5" id="KW-0472">Membrane</keyword>
<dbReference type="Pfam" id="PF00083">
    <property type="entry name" value="Sugar_tr"/>
    <property type="match status" value="1"/>
</dbReference>
<evidence type="ECO:0000256" key="2">
    <source>
        <dbReference type="ARBA" id="ARBA00022692"/>
    </source>
</evidence>
<keyword evidence="3 5" id="KW-1133">Transmembrane helix</keyword>
<organism evidence="6">
    <name type="scientific">Spongospora subterranea</name>
    <dbReference type="NCBI Taxonomy" id="70186"/>
    <lineage>
        <taxon>Eukaryota</taxon>
        <taxon>Sar</taxon>
        <taxon>Rhizaria</taxon>
        <taxon>Endomyxa</taxon>
        <taxon>Phytomyxea</taxon>
        <taxon>Plasmodiophorida</taxon>
        <taxon>Plasmodiophoridae</taxon>
        <taxon>Spongospora</taxon>
    </lineage>
</organism>
<comment type="subcellular location">
    <subcellularLocation>
        <location evidence="1">Membrane</location>
        <topology evidence="1">Multi-pass membrane protein</topology>
    </subcellularLocation>
</comment>
<evidence type="ECO:0000256" key="3">
    <source>
        <dbReference type="ARBA" id="ARBA00022989"/>
    </source>
</evidence>
<dbReference type="GO" id="GO:0022857">
    <property type="term" value="F:transmembrane transporter activity"/>
    <property type="evidence" value="ECO:0007669"/>
    <property type="project" value="InterPro"/>
</dbReference>
<accession>A0A0H5R7C1</accession>
<dbReference type="Gene3D" id="1.20.1250.20">
    <property type="entry name" value="MFS general substrate transporter like domains"/>
    <property type="match status" value="1"/>
</dbReference>
<evidence type="ECO:0000313" key="6">
    <source>
        <dbReference type="EMBL" id="CRZ09711.1"/>
    </source>
</evidence>
<proteinExistence type="predicted"/>
<feature type="transmembrane region" description="Helical" evidence="5">
    <location>
        <begin position="72"/>
        <end position="91"/>
    </location>
</feature>
<dbReference type="AlphaFoldDB" id="A0A0H5R7C1"/>
<feature type="transmembrane region" description="Helical" evidence="5">
    <location>
        <begin position="211"/>
        <end position="232"/>
    </location>
</feature>
<dbReference type="EMBL" id="HACM01009269">
    <property type="protein sequence ID" value="CRZ09711.1"/>
    <property type="molecule type" value="Transcribed_RNA"/>
</dbReference>
<evidence type="ECO:0008006" key="7">
    <source>
        <dbReference type="Google" id="ProtNLM"/>
    </source>
</evidence>
<evidence type="ECO:0000256" key="4">
    <source>
        <dbReference type="ARBA" id="ARBA00023136"/>
    </source>
</evidence>
<keyword evidence="2 5" id="KW-0812">Transmembrane</keyword>
<dbReference type="InterPro" id="IPR036259">
    <property type="entry name" value="MFS_trans_sf"/>
</dbReference>
<feature type="transmembrane region" description="Helical" evidence="5">
    <location>
        <begin position="152"/>
        <end position="174"/>
    </location>
</feature>
<protein>
    <recommendedName>
        <fullName evidence="7">Major facilitator superfamily (MFS) profile domain-containing protein</fullName>
    </recommendedName>
</protein>
<reference evidence="6" key="1">
    <citation type="submission" date="2015-04" db="EMBL/GenBank/DDBJ databases">
        <title>The genome sequence of the plant pathogenic Rhizarian Plasmodiophora brassicae reveals insights in its biotrophic life cycle and the origin of chitin synthesis.</title>
        <authorList>
            <person name="Schwelm A."/>
            <person name="Fogelqvist J."/>
            <person name="Knaust A."/>
            <person name="Julke S."/>
            <person name="Lilja T."/>
            <person name="Dhandapani V."/>
            <person name="Bonilla-Rosso G."/>
            <person name="Karlsson M."/>
            <person name="Shevchenko A."/>
            <person name="Choi S.R."/>
            <person name="Kim H.G."/>
            <person name="Park J.Y."/>
            <person name="Lim Y.P."/>
            <person name="Ludwig-Muller J."/>
            <person name="Dixelius C."/>
        </authorList>
    </citation>
    <scope>NUCLEOTIDE SEQUENCE</scope>
    <source>
        <tissue evidence="6">Potato root galls</tissue>
    </source>
</reference>
<sequence length="282" mass="31309">MAFDSPESPRFLIMKYRLKEAHSLLNSVSRTNNGTLHLENWEISDNGAKVADSVRENVKSLVVHFSATTMRLWLLWFSSSLVYYGIILASPRFFSTKNKYRDILISSVAEFPGFLVPLFFIDRFGRKRTLGVLYMITSVFCGLLSWGFSEAVSVICTFIVRGSVSAAFISLYVTTAESYPTSLRSSGFGLASCFARIAGVFTSFVSEDGSITLATGVFSMFGFFAAIAALTLPRETANQNLPSDGCDPLPYQRTLESDYEDLTVHSRESSLSIEEKLSPLIF</sequence>
<dbReference type="SUPFAM" id="SSF103473">
    <property type="entry name" value="MFS general substrate transporter"/>
    <property type="match status" value="1"/>
</dbReference>
<evidence type="ECO:0000256" key="1">
    <source>
        <dbReference type="ARBA" id="ARBA00004141"/>
    </source>
</evidence>
<evidence type="ECO:0000256" key="5">
    <source>
        <dbReference type="SAM" id="Phobius"/>
    </source>
</evidence>
<name>A0A0H5R7C1_9EUKA</name>
<feature type="transmembrane region" description="Helical" evidence="5">
    <location>
        <begin position="186"/>
        <end position="205"/>
    </location>
</feature>
<feature type="transmembrane region" description="Helical" evidence="5">
    <location>
        <begin position="128"/>
        <end position="146"/>
    </location>
</feature>
<dbReference type="GO" id="GO:0016020">
    <property type="term" value="C:membrane"/>
    <property type="evidence" value="ECO:0007669"/>
    <property type="project" value="UniProtKB-SubCell"/>
</dbReference>
<dbReference type="PANTHER" id="PTHR24064">
    <property type="entry name" value="SOLUTE CARRIER FAMILY 22 MEMBER"/>
    <property type="match status" value="1"/>
</dbReference>
<dbReference type="InterPro" id="IPR005828">
    <property type="entry name" value="MFS_sugar_transport-like"/>
</dbReference>